<dbReference type="Gene3D" id="1.10.510.10">
    <property type="entry name" value="Transferase(Phosphotransferase) domain 1"/>
    <property type="match status" value="1"/>
</dbReference>
<keyword evidence="3" id="KW-0808">Transferase</keyword>
<comment type="caution">
    <text evidence="12">The sequence shown here is derived from an EMBL/GenBank/DDBJ whole genome shotgun (WGS) entry which is preliminary data.</text>
</comment>
<evidence type="ECO:0000313" key="12">
    <source>
        <dbReference type="EMBL" id="CAG8742885.1"/>
    </source>
</evidence>
<gene>
    <name evidence="12" type="ORF">AMORRO_LOCUS14836</name>
</gene>
<dbReference type="PANTHER" id="PTHR44899:SF3">
    <property type="entry name" value="SERINE_THREONINE-PROTEIN KINASE NEK1"/>
    <property type="match status" value="1"/>
</dbReference>
<feature type="non-terminal residue" evidence="12">
    <location>
        <position position="309"/>
    </location>
</feature>
<proteinExistence type="inferred from homology"/>
<feature type="domain" description="Protein kinase" evidence="11">
    <location>
        <begin position="4"/>
        <end position="224"/>
    </location>
</feature>
<keyword evidence="13" id="KW-1185">Reference proteome</keyword>
<evidence type="ECO:0000256" key="7">
    <source>
        <dbReference type="ARBA" id="ARBA00047899"/>
    </source>
</evidence>
<evidence type="ECO:0000259" key="11">
    <source>
        <dbReference type="PROSITE" id="PS50011"/>
    </source>
</evidence>
<evidence type="ECO:0000256" key="1">
    <source>
        <dbReference type="ARBA" id="ARBA00012513"/>
    </source>
</evidence>
<sequence>MENYEPLEIIGTGSFGLIRKVRRKSDGKILARKEIDYRCMSDKEKQQLVSEVNIIRELKHPNIILSALHECHYGYGNSKSDSSQTKHTTILHRDIKPDNVFLDSNNNIKLGDFGLSRTLNPERELARTYVGTPFYMSPELITKSLYDVKSDIWALGCLLYELCALQRPFQAISPTELVSKVRKGKIPPIPSQYSEELNRVIKAMLDVDPVNRPNTTEFFKLERVRNCKEQMEMLKSNSDLKHREEELNSRIKQREEELGYREAALHTREMLLVSKEEELRSGFSELQLRKEQFDAEIKRHAENLNVEIE</sequence>
<dbReference type="SMART" id="SM00220">
    <property type="entry name" value="S_TKc"/>
    <property type="match status" value="1"/>
</dbReference>
<dbReference type="InterPro" id="IPR011009">
    <property type="entry name" value="Kinase-like_dom_sf"/>
</dbReference>
<evidence type="ECO:0000256" key="6">
    <source>
        <dbReference type="ARBA" id="ARBA00022840"/>
    </source>
</evidence>
<comment type="catalytic activity">
    <reaction evidence="8">
        <text>L-seryl-[protein] + ATP = O-phospho-L-seryl-[protein] + ADP + H(+)</text>
        <dbReference type="Rhea" id="RHEA:17989"/>
        <dbReference type="Rhea" id="RHEA-COMP:9863"/>
        <dbReference type="Rhea" id="RHEA-COMP:11604"/>
        <dbReference type="ChEBI" id="CHEBI:15378"/>
        <dbReference type="ChEBI" id="CHEBI:29999"/>
        <dbReference type="ChEBI" id="CHEBI:30616"/>
        <dbReference type="ChEBI" id="CHEBI:83421"/>
        <dbReference type="ChEBI" id="CHEBI:456216"/>
        <dbReference type="EC" id="2.7.11.1"/>
    </reaction>
</comment>
<accession>A0A9N9NLW1</accession>
<comment type="similarity">
    <text evidence="10">Belongs to the protein kinase superfamily.</text>
</comment>
<dbReference type="Gene3D" id="3.30.200.20">
    <property type="entry name" value="Phosphorylase Kinase, domain 1"/>
    <property type="match status" value="1"/>
</dbReference>
<evidence type="ECO:0000256" key="3">
    <source>
        <dbReference type="ARBA" id="ARBA00022679"/>
    </source>
</evidence>
<dbReference type="PROSITE" id="PS00108">
    <property type="entry name" value="PROTEIN_KINASE_ST"/>
    <property type="match status" value="1"/>
</dbReference>
<dbReference type="PROSITE" id="PS00107">
    <property type="entry name" value="PROTEIN_KINASE_ATP"/>
    <property type="match status" value="1"/>
</dbReference>
<keyword evidence="4 9" id="KW-0547">Nucleotide-binding</keyword>
<dbReference type="EMBL" id="CAJVPV010031462">
    <property type="protein sequence ID" value="CAG8742885.1"/>
    <property type="molecule type" value="Genomic_DNA"/>
</dbReference>
<dbReference type="PROSITE" id="PS50011">
    <property type="entry name" value="PROTEIN_KINASE_DOM"/>
    <property type="match status" value="1"/>
</dbReference>
<evidence type="ECO:0000256" key="2">
    <source>
        <dbReference type="ARBA" id="ARBA00022527"/>
    </source>
</evidence>
<dbReference type="InterPro" id="IPR008271">
    <property type="entry name" value="Ser/Thr_kinase_AS"/>
</dbReference>
<evidence type="ECO:0000313" key="13">
    <source>
        <dbReference type="Proteomes" id="UP000789342"/>
    </source>
</evidence>
<evidence type="ECO:0000256" key="10">
    <source>
        <dbReference type="RuleBase" id="RU000304"/>
    </source>
</evidence>
<protein>
    <recommendedName>
        <fullName evidence="1">non-specific serine/threonine protein kinase</fullName>
        <ecNumber evidence="1">2.7.11.1</ecNumber>
    </recommendedName>
</protein>
<reference evidence="12" key="1">
    <citation type="submission" date="2021-06" db="EMBL/GenBank/DDBJ databases">
        <authorList>
            <person name="Kallberg Y."/>
            <person name="Tangrot J."/>
            <person name="Rosling A."/>
        </authorList>
    </citation>
    <scope>NUCLEOTIDE SEQUENCE</scope>
    <source>
        <strain evidence="12">CL551</strain>
    </source>
</reference>
<evidence type="ECO:0000256" key="9">
    <source>
        <dbReference type="PROSITE-ProRule" id="PRU10141"/>
    </source>
</evidence>
<dbReference type="GO" id="GO:0005524">
    <property type="term" value="F:ATP binding"/>
    <property type="evidence" value="ECO:0007669"/>
    <property type="project" value="UniProtKB-UniRule"/>
</dbReference>
<dbReference type="OrthoDB" id="10250725at2759"/>
<feature type="binding site" evidence="9">
    <location>
        <position position="33"/>
    </location>
    <ligand>
        <name>ATP</name>
        <dbReference type="ChEBI" id="CHEBI:30616"/>
    </ligand>
</feature>
<organism evidence="12 13">
    <name type="scientific">Acaulospora morrowiae</name>
    <dbReference type="NCBI Taxonomy" id="94023"/>
    <lineage>
        <taxon>Eukaryota</taxon>
        <taxon>Fungi</taxon>
        <taxon>Fungi incertae sedis</taxon>
        <taxon>Mucoromycota</taxon>
        <taxon>Glomeromycotina</taxon>
        <taxon>Glomeromycetes</taxon>
        <taxon>Diversisporales</taxon>
        <taxon>Acaulosporaceae</taxon>
        <taxon>Acaulospora</taxon>
    </lineage>
</organism>
<keyword evidence="6 9" id="KW-0067">ATP-binding</keyword>
<dbReference type="EC" id="2.7.11.1" evidence="1"/>
<dbReference type="Pfam" id="PF00069">
    <property type="entry name" value="Pkinase"/>
    <property type="match status" value="2"/>
</dbReference>
<evidence type="ECO:0000256" key="4">
    <source>
        <dbReference type="ARBA" id="ARBA00022741"/>
    </source>
</evidence>
<dbReference type="InterPro" id="IPR051131">
    <property type="entry name" value="NEK_Ser/Thr_kinase_NIMA"/>
</dbReference>
<dbReference type="AlphaFoldDB" id="A0A9N9NLW1"/>
<keyword evidence="5" id="KW-0418">Kinase</keyword>
<dbReference type="InterPro" id="IPR017441">
    <property type="entry name" value="Protein_kinase_ATP_BS"/>
</dbReference>
<dbReference type="Proteomes" id="UP000789342">
    <property type="component" value="Unassembled WGS sequence"/>
</dbReference>
<evidence type="ECO:0000256" key="5">
    <source>
        <dbReference type="ARBA" id="ARBA00022777"/>
    </source>
</evidence>
<dbReference type="PANTHER" id="PTHR44899">
    <property type="entry name" value="CAMK FAMILY PROTEIN KINASE"/>
    <property type="match status" value="1"/>
</dbReference>
<dbReference type="GO" id="GO:0004674">
    <property type="term" value="F:protein serine/threonine kinase activity"/>
    <property type="evidence" value="ECO:0007669"/>
    <property type="project" value="UniProtKB-KW"/>
</dbReference>
<comment type="catalytic activity">
    <reaction evidence="7">
        <text>L-threonyl-[protein] + ATP = O-phospho-L-threonyl-[protein] + ADP + H(+)</text>
        <dbReference type="Rhea" id="RHEA:46608"/>
        <dbReference type="Rhea" id="RHEA-COMP:11060"/>
        <dbReference type="Rhea" id="RHEA-COMP:11605"/>
        <dbReference type="ChEBI" id="CHEBI:15378"/>
        <dbReference type="ChEBI" id="CHEBI:30013"/>
        <dbReference type="ChEBI" id="CHEBI:30616"/>
        <dbReference type="ChEBI" id="CHEBI:61977"/>
        <dbReference type="ChEBI" id="CHEBI:456216"/>
        <dbReference type="EC" id="2.7.11.1"/>
    </reaction>
</comment>
<dbReference type="InterPro" id="IPR000719">
    <property type="entry name" value="Prot_kinase_dom"/>
</dbReference>
<evidence type="ECO:0000256" key="8">
    <source>
        <dbReference type="ARBA" id="ARBA00048679"/>
    </source>
</evidence>
<keyword evidence="2 10" id="KW-0723">Serine/threonine-protein kinase</keyword>
<name>A0A9N9NLW1_9GLOM</name>
<dbReference type="SUPFAM" id="SSF56112">
    <property type="entry name" value="Protein kinase-like (PK-like)"/>
    <property type="match status" value="1"/>
</dbReference>